<sequence length="100" mass="11269">MSLPFDHFTMSYRQSRDYGIDYRTFEKVACLPEGVPLMALAGVWGDYSNIRCLFIDEEGNGYCRSISGRGGEYIIRELGLNAKDLEVGQMVMSEAQPPHP</sequence>
<reference evidence="1 2" key="1">
    <citation type="submission" date="2023-09" db="EMBL/GenBank/DDBJ databases">
        <title>Thioclava shenzhenensis sp. nov., a multidrug resistant bacteria-antagonizing species isolated from coastal seawater.</title>
        <authorList>
            <person name="Long M."/>
        </authorList>
    </citation>
    <scope>NUCLEOTIDE SEQUENCE [LARGE SCALE GENOMIC DNA]</scope>
    <source>
        <strain evidence="1 2">FTW29</strain>
    </source>
</reference>
<dbReference type="RefSeq" id="WP_259811783.1">
    <property type="nucleotide sequence ID" value="NZ_CP135443.1"/>
</dbReference>
<evidence type="ECO:0000313" key="2">
    <source>
        <dbReference type="Proteomes" id="UP001623290"/>
    </source>
</evidence>
<gene>
    <name evidence="1" type="ORF">RPE78_05545</name>
</gene>
<accession>A0ABZ1E1Z7</accession>
<dbReference type="EMBL" id="CP135443">
    <property type="protein sequence ID" value="WRY34753.1"/>
    <property type="molecule type" value="Genomic_DNA"/>
</dbReference>
<proteinExistence type="predicted"/>
<evidence type="ECO:0000313" key="1">
    <source>
        <dbReference type="EMBL" id="WRY34753.1"/>
    </source>
</evidence>
<keyword evidence="2" id="KW-1185">Reference proteome</keyword>
<organism evidence="1 2">
    <name type="scientific">Thioclava litoralis</name>
    <dbReference type="NCBI Taxonomy" id="3076557"/>
    <lineage>
        <taxon>Bacteria</taxon>
        <taxon>Pseudomonadati</taxon>
        <taxon>Pseudomonadota</taxon>
        <taxon>Alphaproteobacteria</taxon>
        <taxon>Rhodobacterales</taxon>
        <taxon>Paracoccaceae</taxon>
        <taxon>Thioclava</taxon>
    </lineage>
</organism>
<dbReference type="Proteomes" id="UP001623290">
    <property type="component" value="Chromosome"/>
</dbReference>
<name>A0ABZ1E1Z7_9RHOB</name>
<protein>
    <submittedName>
        <fullName evidence="1">Uncharacterized protein</fullName>
    </submittedName>
</protein>